<dbReference type="AlphaFoldDB" id="A0A9Q2WD94"/>
<comment type="caution">
    <text evidence="2">The sequence shown here is derived from an EMBL/GenBank/DDBJ whole genome shotgun (WGS) entry which is preliminary data.</text>
</comment>
<evidence type="ECO:0000313" key="3">
    <source>
        <dbReference type="Proteomes" id="UP000742934"/>
    </source>
</evidence>
<name>A0A9Q2WD94_9ENTR</name>
<sequence>MARHTPLTSFKKRPRSLRLAFANLLSGGIFARLVELEERVAELEHRANAQADAIAHLGATVAVKKKSESTVSRVLRQSQKHMESSDGKLSKNATETNGLRSDIGFSGSRSNSHRSEHTDAGINHFSHHTVTDDTPARKSTCFSGWDVSGHDTGASCDTGSSSCCD</sequence>
<proteinExistence type="predicted"/>
<evidence type="ECO:0000313" key="2">
    <source>
        <dbReference type="EMBL" id="MBT1778295.1"/>
    </source>
</evidence>
<accession>A0A9Q2WD94</accession>
<feature type="compositionally biased region" description="Basic and acidic residues" evidence="1">
    <location>
        <begin position="80"/>
        <end position="89"/>
    </location>
</feature>
<feature type="region of interest" description="Disordered" evidence="1">
    <location>
        <begin position="68"/>
        <end position="137"/>
    </location>
</feature>
<dbReference type="Proteomes" id="UP000742934">
    <property type="component" value="Unassembled WGS sequence"/>
</dbReference>
<protein>
    <submittedName>
        <fullName evidence="2">Uncharacterized protein</fullName>
    </submittedName>
</protein>
<gene>
    <name evidence="2" type="ORF">KK080_15955</name>
</gene>
<dbReference type="EMBL" id="JAHEVK010000019">
    <property type="protein sequence ID" value="MBT1778295.1"/>
    <property type="molecule type" value="Genomic_DNA"/>
</dbReference>
<organism evidence="2 3">
    <name type="scientific">Enterobacter hormaechei subsp. hoffmannii</name>
    <dbReference type="NCBI Taxonomy" id="1812934"/>
    <lineage>
        <taxon>Bacteria</taxon>
        <taxon>Pseudomonadati</taxon>
        <taxon>Pseudomonadota</taxon>
        <taxon>Gammaproteobacteria</taxon>
        <taxon>Enterobacterales</taxon>
        <taxon>Enterobacteriaceae</taxon>
        <taxon>Enterobacter</taxon>
        <taxon>Enterobacter cloacae complex</taxon>
    </lineage>
</organism>
<evidence type="ECO:0000256" key="1">
    <source>
        <dbReference type="SAM" id="MobiDB-lite"/>
    </source>
</evidence>
<reference evidence="2" key="1">
    <citation type="submission" date="2021-05" db="EMBL/GenBank/DDBJ databases">
        <title>The batch submission of Enterobacter spp. strains.</title>
        <authorList>
            <person name="Wei L."/>
            <person name="Wang C."/>
            <person name="Feng Y."/>
            <person name="Zong Z."/>
        </authorList>
    </citation>
    <scope>NUCLEOTIDE SEQUENCE</scope>
    <source>
        <strain evidence="2">090086</strain>
    </source>
</reference>